<proteinExistence type="predicted"/>
<dbReference type="FunFam" id="3.30.310.80:FF:000007">
    <property type="entry name" value="Serine/threonine-protein kinase Chk1 isoform 1"/>
    <property type="match status" value="1"/>
</dbReference>
<organism evidence="1">
    <name type="scientific">Micrurus corallinus</name>
    <name type="common">Brazilian coral snake</name>
    <dbReference type="NCBI Taxonomy" id="54390"/>
    <lineage>
        <taxon>Eukaryota</taxon>
        <taxon>Metazoa</taxon>
        <taxon>Chordata</taxon>
        <taxon>Craniata</taxon>
        <taxon>Vertebrata</taxon>
        <taxon>Euteleostomi</taxon>
        <taxon>Lepidosauria</taxon>
        <taxon>Squamata</taxon>
        <taxon>Bifurcata</taxon>
        <taxon>Unidentata</taxon>
        <taxon>Episquamata</taxon>
        <taxon>Toxicofera</taxon>
        <taxon>Serpentes</taxon>
        <taxon>Colubroidea</taxon>
        <taxon>Elapidae</taxon>
        <taxon>Elapinae</taxon>
        <taxon>Micrurus</taxon>
    </lineage>
</organism>
<dbReference type="AlphaFoldDB" id="A0A2D4G8I3"/>
<sequence length="100" mass="11870">MTRFFLKLDADQSYQILKEVCEKMGYIWKKGCTNQITISTMDRRNNKLIFKANLVEMDEKILVDFRLSKGDGLEFKRHFLKIKEKLNDVVSPQKLWLPVT</sequence>
<reference evidence="1" key="2">
    <citation type="submission" date="2017-11" db="EMBL/GenBank/DDBJ databases">
        <title>Coralsnake Venomics: Analyses of Venom Gland Transcriptomes and Proteomes of Six Brazilian Taxa.</title>
        <authorList>
            <person name="Aird S.D."/>
            <person name="Jorge da Silva N."/>
            <person name="Qiu L."/>
            <person name="Villar-Briones A."/>
            <person name="Aparecida-Saddi V."/>
            <person name="Campos-Telles M.P."/>
            <person name="Grau M."/>
            <person name="Mikheyev A.S."/>
        </authorList>
    </citation>
    <scope>NUCLEOTIDE SEQUENCE</scope>
    <source>
        <tissue evidence="1">Venom_gland</tissue>
    </source>
</reference>
<dbReference type="EMBL" id="IACJ01112124">
    <property type="protein sequence ID" value="LAA56043.1"/>
    <property type="molecule type" value="Transcribed_RNA"/>
</dbReference>
<name>A0A2D4G8I3_MICCO</name>
<evidence type="ECO:0000313" key="1">
    <source>
        <dbReference type="EMBL" id="LAA56043.1"/>
    </source>
</evidence>
<accession>A0A2D4G8I3</accession>
<protein>
    <submittedName>
        <fullName evidence="1">Uncharacterized protein</fullName>
    </submittedName>
</protein>
<reference evidence="1" key="1">
    <citation type="submission" date="2017-07" db="EMBL/GenBank/DDBJ databases">
        <authorList>
            <person name="Mikheyev A."/>
            <person name="Grau M."/>
        </authorList>
    </citation>
    <scope>NUCLEOTIDE SEQUENCE</scope>
    <source>
        <tissue evidence="1">Venom_gland</tissue>
    </source>
</reference>
<dbReference type="Gene3D" id="3.30.310.80">
    <property type="entry name" value="Kinase associated domain 1, KA1"/>
    <property type="match status" value="1"/>
</dbReference>